<comment type="pathway">
    <text evidence="2">Glycan metabolism; pectin degradation; 2-dehydro-3-deoxy-D-gluconate from pectin: step 1/5.</text>
</comment>
<keyword evidence="6" id="KW-0378">Hydrolase</keyword>
<dbReference type="InterPro" id="IPR000070">
    <property type="entry name" value="Pectinesterase_cat"/>
</dbReference>
<evidence type="ECO:0000256" key="4">
    <source>
        <dbReference type="ARBA" id="ARBA00007786"/>
    </source>
</evidence>
<evidence type="ECO:0000256" key="8">
    <source>
        <dbReference type="SAM" id="SignalP"/>
    </source>
</evidence>
<dbReference type="KEGG" id="qsa:O6P43_025888"/>
<dbReference type="Pfam" id="PF04043">
    <property type="entry name" value="PMEI"/>
    <property type="match status" value="1"/>
</dbReference>
<name>A0AAD7LA68_QUISA</name>
<dbReference type="Pfam" id="PF01095">
    <property type="entry name" value="Pectinesterase"/>
    <property type="match status" value="1"/>
</dbReference>
<dbReference type="InterPro" id="IPR012334">
    <property type="entry name" value="Pectin_lyas_fold"/>
</dbReference>
<dbReference type="SUPFAM" id="SSF51126">
    <property type="entry name" value="Pectin lyase-like"/>
    <property type="match status" value="1"/>
</dbReference>
<dbReference type="AlphaFoldDB" id="A0AAD7LA68"/>
<comment type="caution">
    <text evidence="11">The sequence shown here is derived from an EMBL/GenBank/DDBJ whole genome shotgun (WGS) entry which is preliminary data.</text>
</comment>
<evidence type="ECO:0000256" key="2">
    <source>
        <dbReference type="ARBA" id="ARBA00005184"/>
    </source>
</evidence>
<dbReference type="InterPro" id="IPR006633">
    <property type="entry name" value="Carb-bd_sugar_hydrolysis-dom"/>
</dbReference>
<accession>A0AAD7LA68</accession>
<comment type="similarity">
    <text evidence="3">In the N-terminal section; belongs to the PMEI family.</text>
</comment>
<dbReference type="CDD" id="cd15798">
    <property type="entry name" value="PMEI-like_3"/>
    <property type="match status" value="1"/>
</dbReference>
<dbReference type="GO" id="GO:0030599">
    <property type="term" value="F:pectinesterase activity"/>
    <property type="evidence" value="ECO:0007669"/>
    <property type="project" value="InterPro"/>
</dbReference>
<evidence type="ECO:0000256" key="6">
    <source>
        <dbReference type="ARBA" id="ARBA00022801"/>
    </source>
</evidence>
<reference evidence="11" key="1">
    <citation type="journal article" date="2023" name="Science">
        <title>Elucidation of the pathway for biosynthesis of saponin adjuvants from the soapbark tree.</title>
        <authorList>
            <person name="Reed J."/>
            <person name="Orme A."/>
            <person name="El-Demerdash A."/>
            <person name="Owen C."/>
            <person name="Martin L.B.B."/>
            <person name="Misra R.C."/>
            <person name="Kikuchi S."/>
            <person name="Rejzek M."/>
            <person name="Martin A.C."/>
            <person name="Harkess A."/>
            <person name="Leebens-Mack J."/>
            <person name="Louveau T."/>
            <person name="Stephenson M.J."/>
            <person name="Osbourn A."/>
        </authorList>
    </citation>
    <scope>NUCLEOTIDE SEQUENCE</scope>
    <source>
        <strain evidence="11">S10</strain>
    </source>
</reference>
<evidence type="ECO:0000256" key="7">
    <source>
        <dbReference type="ARBA" id="ARBA00023085"/>
    </source>
</evidence>
<evidence type="ECO:0000313" key="11">
    <source>
        <dbReference type="EMBL" id="KAJ7954292.1"/>
    </source>
</evidence>
<dbReference type="FunFam" id="2.160.20.10:FF:000001">
    <property type="entry name" value="Pectinesterase"/>
    <property type="match status" value="1"/>
</dbReference>
<evidence type="ECO:0000259" key="9">
    <source>
        <dbReference type="SMART" id="SM00722"/>
    </source>
</evidence>
<keyword evidence="5" id="KW-0964">Secreted</keyword>
<feature type="chain" id="PRO_5042005898" evidence="8">
    <location>
        <begin position="22"/>
        <end position="540"/>
    </location>
</feature>
<protein>
    <submittedName>
        <fullName evidence="11">Pectinesterase</fullName>
    </submittedName>
</protein>
<keyword evidence="12" id="KW-1185">Reference proteome</keyword>
<organism evidence="11 12">
    <name type="scientific">Quillaja saponaria</name>
    <name type="common">Soap bark tree</name>
    <dbReference type="NCBI Taxonomy" id="32244"/>
    <lineage>
        <taxon>Eukaryota</taxon>
        <taxon>Viridiplantae</taxon>
        <taxon>Streptophyta</taxon>
        <taxon>Embryophyta</taxon>
        <taxon>Tracheophyta</taxon>
        <taxon>Spermatophyta</taxon>
        <taxon>Magnoliopsida</taxon>
        <taxon>eudicotyledons</taxon>
        <taxon>Gunneridae</taxon>
        <taxon>Pentapetalae</taxon>
        <taxon>rosids</taxon>
        <taxon>fabids</taxon>
        <taxon>Fabales</taxon>
        <taxon>Quillajaceae</taxon>
        <taxon>Quillaja</taxon>
    </lineage>
</organism>
<evidence type="ECO:0000259" key="10">
    <source>
        <dbReference type="SMART" id="SM00856"/>
    </source>
</evidence>
<dbReference type="InterPro" id="IPR035513">
    <property type="entry name" value="Invertase/methylesterase_inhib"/>
</dbReference>
<dbReference type="InterPro" id="IPR006501">
    <property type="entry name" value="Pectinesterase_inhib_dom"/>
</dbReference>
<keyword evidence="5" id="KW-0134">Cell wall</keyword>
<dbReference type="SMART" id="SM00722">
    <property type="entry name" value="CASH"/>
    <property type="match status" value="1"/>
</dbReference>
<dbReference type="Gene3D" id="1.20.140.40">
    <property type="entry name" value="Invertase/pectin methylesterase inhibitor family protein"/>
    <property type="match status" value="1"/>
</dbReference>
<dbReference type="PANTHER" id="PTHR31707">
    <property type="entry name" value="PECTINESTERASE"/>
    <property type="match status" value="1"/>
</dbReference>
<evidence type="ECO:0000256" key="3">
    <source>
        <dbReference type="ARBA" id="ARBA00006027"/>
    </source>
</evidence>
<gene>
    <name evidence="11" type="ORF">O6P43_025888</name>
</gene>
<evidence type="ECO:0000256" key="1">
    <source>
        <dbReference type="ARBA" id="ARBA00004191"/>
    </source>
</evidence>
<sequence>MDKLLLITLAFAAYFLTFSLGFVTSDPKISCSQTPYPQVCSHFINTDTLSTTLDETTTSSNFHDMALRVTMNQAIEAHHLLVSAMQLNELNEQAKLAWHDCVELYEDTVHKLNRSIISSNNPNDHLTWLSASIANQHTCKNGFFDFNIPHHLNSFPIMLSNFSKLLSNSLAITKTVSSSSSSAVIERKQIGGRRLLSGGHNDFPKWLSAADRRLLQAVEPASKADIVVAQDESGDYKTISEAVAAAAKLSSGGNRRVVIHLKAGVYNENVEIKKTVTNLMIFGDGIDATVVRGSKNVQDGSTTFRSATFAVSGNGFVARDITFENTAGPQKEQAVALRSSSDHSVFYRCSFKGYQDTLYVHSQRQFYRDCDIYGTVDFICGDAVAVLQNCNIYIRKPMTGQKNTVTAQERTDPNENTGIIIHSSRITVSEDLKPVQNLFKTYLGRPWKKYARTVIMKSDLDGVVDPAGWSPWDADTTTLSTVYYGEFMNTGIGADTKGRVKWPGYHVIKSVTEAGQFTVGNFLDGGSWIPGTGVPFDDGL</sequence>
<dbReference type="GO" id="GO:0042545">
    <property type="term" value="P:cell wall modification"/>
    <property type="evidence" value="ECO:0007669"/>
    <property type="project" value="InterPro"/>
</dbReference>
<proteinExistence type="inferred from homology"/>
<dbReference type="GO" id="GO:0004857">
    <property type="term" value="F:enzyme inhibitor activity"/>
    <property type="evidence" value="ECO:0007669"/>
    <property type="project" value="InterPro"/>
</dbReference>
<keyword evidence="8" id="KW-0732">Signal</keyword>
<dbReference type="InterPro" id="IPR011050">
    <property type="entry name" value="Pectin_lyase_fold/virulence"/>
</dbReference>
<keyword evidence="7" id="KW-0063">Aspartyl esterase</keyword>
<dbReference type="NCBIfam" id="TIGR01614">
    <property type="entry name" value="PME_inhib"/>
    <property type="match status" value="1"/>
</dbReference>
<comment type="similarity">
    <text evidence="4">In the C-terminal section; belongs to the pectinesterase family.</text>
</comment>
<feature type="signal peptide" evidence="8">
    <location>
        <begin position="1"/>
        <end position="21"/>
    </location>
</feature>
<feature type="domain" description="Pectinesterase inhibitor" evidence="10">
    <location>
        <begin position="22"/>
        <end position="172"/>
    </location>
</feature>
<dbReference type="SMART" id="SM00856">
    <property type="entry name" value="PMEI"/>
    <property type="match status" value="1"/>
</dbReference>
<evidence type="ECO:0000313" key="12">
    <source>
        <dbReference type="Proteomes" id="UP001163823"/>
    </source>
</evidence>
<dbReference type="EMBL" id="JARAOO010000010">
    <property type="protein sequence ID" value="KAJ7954292.1"/>
    <property type="molecule type" value="Genomic_DNA"/>
</dbReference>
<dbReference type="Proteomes" id="UP001163823">
    <property type="component" value="Chromosome 10"/>
</dbReference>
<dbReference type="Gene3D" id="2.160.20.10">
    <property type="entry name" value="Single-stranded right-handed beta-helix, Pectin lyase-like"/>
    <property type="match status" value="1"/>
</dbReference>
<dbReference type="SUPFAM" id="SSF101148">
    <property type="entry name" value="Plant invertase/pectin methylesterase inhibitor"/>
    <property type="match status" value="1"/>
</dbReference>
<evidence type="ECO:0000256" key="5">
    <source>
        <dbReference type="ARBA" id="ARBA00022512"/>
    </source>
</evidence>
<comment type="subcellular location">
    <subcellularLocation>
        <location evidence="1">Secreted</location>
        <location evidence="1">Cell wall</location>
    </subcellularLocation>
</comment>
<feature type="domain" description="Carbohydrate-binding/sugar hydrolysis" evidence="9">
    <location>
        <begin position="261"/>
        <end position="422"/>
    </location>
</feature>